<dbReference type="Proteomes" id="UP000525298">
    <property type="component" value="Unassembled WGS sequence"/>
</dbReference>
<gene>
    <name evidence="2" type="ORF">HNR65_000344</name>
</gene>
<comment type="caution">
    <text evidence="2">The sequence shown here is derived from an EMBL/GenBank/DDBJ whole genome shotgun (WGS) entry which is preliminary data.</text>
</comment>
<keyword evidence="1" id="KW-1133">Transmembrane helix</keyword>
<proteinExistence type="predicted"/>
<dbReference type="RefSeq" id="WP_181549708.1">
    <property type="nucleotide sequence ID" value="NZ_JACDUS010000001.1"/>
</dbReference>
<dbReference type="AlphaFoldDB" id="A0A7W0HJC5"/>
<reference evidence="2 3" key="1">
    <citation type="submission" date="2020-07" db="EMBL/GenBank/DDBJ databases">
        <title>Genomic Encyclopedia of Type Strains, Phase IV (KMG-IV): sequencing the most valuable type-strain genomes for metagenomic binning, comparative biology and taxonomic classification.</title>
        <authorList>
            <person name="Goeker M."/>
        </authorList>
    </citation>
    <scope>NUCLEOTIDE SEQUENCE [LARGE SCALE GENOMIC DNA]</scope>
    <source>
        <strain evidence="2 3">DSM 17721</strain>
    </source>
</reference>
<dbReference type="EMBL" id="JACDUS010000001">
    <property type="protein sequence ID" value="MBA2880037.1"/>
    <property type="molecule type" value="Genomic_DNA"/>
</dbReference>
<evidence type="ECO:0000313" key="3">
    <source>
        <dbReference type="Proteomes" id="UP000525298"/>
    </source>
</evidence>
<keyword evidence="1" id="KW-0812">Transmembrane</keyword>
<feature type="transmembrane region" description="Helical" evidence="1">
    <location>
        <begin position="12"/>
        <end position="39"/>
    </location>
</feature>
<evidence type="ECO:0000256" key="1">
    <source>
        <dbReference type="SAM" id="Phobius"/>
    </source>
</evidence>
<keyword evidence="1" id="KW-0472">Membrane</keyword>
<accession>A0A7W0HJC5</accession>
<organism evidence="2 3">
    <name type="scientific">Desulfosalsimonas propionicica</name>
    <dbReference type="NCBI Taxonomy" id="332175"/>
    <lineage>
        <taxon>Bacteria</taxon>
        <taxon>Pseudomonadati</taxon>
        <taxon>Thermodesulfobacteriota</taxon>
        <taxon>Desulfobacteria</taxon>
        <taxon>Desulfobacterales</taxon>
        <taxon>Desulfosalsimonadaceae</taxon>
        <taxon>Desulfosalsimonas</taxon>
    </lineage>
</organism>
<evidence type="ECO:0000313" key="2">
    <source>
        <dbReference type="EMBL" id="MBA2880037.1"/>
    </source>
</evidence>
<feature type="transmembrane region" description="Helical" evidence="1">
    <location>
        <begin position="72"/>
        <end position="90"/>
    </location>
</feature>
<name>A0A7W0HJC5_9BACT</name>
<sequence>MNPENASNLPALVWDAGVVISATIMALAVIAGYLIYLFILQKKFFEACREEKQMGLYFQSPAGLPNGTVRSILALVIVTISILLIVPMAFTENLQFPESLSAVLGTVLGFYFGSRTGTKEQEKVLGDQMKTIQGERDRVVHDKEQSEALTLITRIGKGIALSRAVIDLLPEKERASGRRIIEKLENGMDTAKTLLGTGNMEAARNKAAEVFDLFREANPARGIVAKAIHAFSRTLGGVLPPVAIITAVAGIGVKLSGVAYQKWKARILHLPFPPSVLPLEVVDANTGLVVFLNSPRFKETFLPELQANDRDFVQSAVHEFLRTEETESLWKRYRERFDSREDFEAGLDEFRRNAAALELGQEIDPEWAADFGGIEKLTAAIDRLHADDAARASLDELVMVVEGLHRKGEPVQSIFSKILKEVAP</sequence>
<keyword evidence="3" id="KW-1185">Reference proteome</keyword>
<protein>
    <submittedName>
        <fullName evidence="2">Uncharacterized protein</fullName>
    </submittedName>
</protein>